<evidence type="ECO:0000256" key="1">
    <source>
        <dbReference type="ARBA" id="ARBA00007100"/>
    </source>
</evidence>
<evidence type="ECO:0000313" key="4">
    <source>
        <dbReference type="Proteomes" id="UP000185841"/>
    </source>
</evidence>
<sequence>MTARPAWLNCLEADPPALLEAALWIAAEHEPTLQPAQVMREFANLRQQASAGLPNLAAPELAQPLLRRLGELDFHEDDDLPLRPRAALLHQVLQRRRGQPLSLALIALELAQRLDIPLQAVNFPGHLLLRVPGADHLLDPCNGRRLYTRDCRELLARVAGTGVELSARHFQICDSRGLLLRLSRNLCHLHGAAGDPVAALKDAERILLLAPPSSADHQLRAAIYRELDCPQAERFDLERALLLCEDERERVQLTQRLDQLGRHGRTPALH</sequence>
<evidence type="ECO:0000313" key="3">
    <source>
        <dbReference type="EMBL" id="SIQ70830.1"/>
    </source>
</evidence>
<dbReference type="InterPro" id="IPR032698">
    <property type="entry name" value="SirB1_N"/>
</dbReference>
<accession>A0A1N6UYX2</accession>
<dbReference type="EMBL" id="FTMP01000007">
    <property type="protein sequence ID" value="SIQ70830.1"/>
    <property type="molecule type" value="Genomic_DNA"/>
</dbReference>
<protein>
    <submittedName>
        <fullName evidence="3">Regulator of sirC expression, contains transglutaminase-like and TPR domains</fullName>
    </submittedName>
</protein>
<dbReference type="PANTHER" id="PTHR31350:SF21">
    <property type="entry name" value="F-BOX ONLY PROTEIN 21"/>
    <property type="match status" value="1"/>
</dbReference>
<dbReference type="Pfam" id="PF13369">
    <property type="entry name" value="Transglut_core2"/>
    <property type="match status" value="1"/>
</dbReference>
<comment type="similarity">
    <text evidence="1">Belongs to the UPF0162 family.</text>
</comment>
<dbReference type="RefSeq" id="WP_076427644.1">
    <property type="nucleotide sequence ID" value="NZ_FTMP01000007.1"/>
</dbReference>
<gene>
    <name evidence="3" type="ORF">SAMN05878282_10731</name>
</gene>
<organism evidence="3 4">
    <name type="scientific">Aquipseudomonas alcaligenes</name>
    <name type="common">Pseudomonas alcaligenes</name>
    <dbReference type="NCBI Taxonomy" id="43263"/>
    <lineage>
        <taxon>Bacteria</taxon>
        <taxon>Pseudomonadati</taxon>
        <taxon>Pseudomonadota</taxon>
        <taxon>Gammaproteobacteria</taxon>
        <taxon>Pseudomonadales</taxon>
        <taxon>Pseudomonadaceae</taxon>
        <taxon>Aquipseudomonas</taxon>
    </lineage>
</organism>
<name>A0A1N6UYX2_AQUAC</name>
<evidence type="ECO:0000259" key="2">
    <source>
        <dbReference type="Pfam" id="PF13369"/>
    </source>
</evidence>
<reference evidence="3 4" key="1">
    <citation type="submission" date="2017-01" db="EMBL/GenBank/DDBJ databases">
        <authorList>
            <person name="Mah S.A."/>
            <person name="Swanson W.J."/>
            <person name="Moy G.W."/>
            <person name="Vacquier V.D."/>
        </authorList>
    </citation>
    <scope>NUCLEOTIDE SEQUENCE [LARGE SCALE GENOMIC DNA]</scope>
    <source>
        <strain evidence="3 4">RU36E</strain>
    </source>
</reference>
<dbReference type="Proteomes" id="UP000185841">
    <property type="component" value="Unassembled WGS sequence"/>
</dbReference>
<dbReference type="AlphaFoldDB" id="A0A1N6UYX2"/>
<dbReference type="PANTHER" id="PTHR31350">
    <property type="entry name" value="SI:DKEY-261L7.2"/>
    <property type="match status" value="1"/>
</dbReference>
<feature type="domain" description="Protein SirB1 N-terminal" evidence="2">
    <location>
        <begin position="41"/>
        <end position="183"/>
    </location>
</feature>
<proteinExistence type="inferred from homology"/>